<gene>
    <name evidence="1" type="ORF">AUEXF2481DRAFT_5121</name>
</gene>
<keyword evidence="2" id="KW-1185">Reference proteome</keyword>
<dbReference type="InParanoid" id="A0A074YN41"/>
<evidence type="ECO:0000313" key="1">
    <source>
        <dbReference type="EMBL" id="KEQ95522.1"/>
    </source>
</evidence>
<dbReference type="RefSeq" id="XP_013343765.1">
    <property type="nucleotide sequence ID" value="XM_013488311.1"/>
</dbReference>
<dbReference type="Proteomes" id="UP000030641">
    <property type="component" value="Unassembled WGS sequence"/>
</dbReference>
<reference evidence="1 2" key="1">
    <citation type="journal article" date="2014" name="BMC Genomics">
        <title>Genome sequencing of four Aureobasidium pullulans varieties: biotechnological potential, stress tolerance, and description of new species.</title>
        <authorList>
            <person name="Gostin Ar C."/>
            <person name="Ohm R.A."/>
            <person name="Kogej T."/>
            <person name="Sonjak S."/>
            <person name="Turk M."/>
            <person name="Zajc J."/>
            <person name="Zalar P."/>
            <person name="Grube M."/>
            <person name="Sun H."/>
            <person name="Han J."/>
            <person name="Sharma A."/>
            <person name="Chiniquy J."/>
            <person name="Ngan C.Y."/>
            <person name="Lipzen A."/>
            <person name="Barry K."/>
            <person name="Grigoriev I.V."/>
            <person name="Gunde-Cimerman N."/>
        </authorList>
    </citation>
    <scope>NUCLEOTIDE SEQUENCE [LARGE SCALE GENOMIC DNA]</scope>
    <source>
        <strain evidence="1 2">EXF-2481</strain>
    </source>
</reference>
<name>A0A074YN41_AURSE</name>
<dbReference type="GeneID" id="25368724"/>
<dbReference type="EMBL" id="KL584759">
    <property type="protein sequence ID" value="KEQ95522.1"/>
    <property type="molecule type" value="Genomic_DNA"/>
</dbReference>
<dbReference type="HOGENOM" id="CLU_2084396_0_0_1"/>
<organism evidence="1 2">
    <name type="scientific">Aureobasidium subglaciale (strain EXF-2481)</name>
    <name type="common">Aureobasidium pullulans var. subglaciale</name>
    <dbReference type="NCBI Taxonomy" id="1043005"/>
    <lineage>
        <taxon>Eukaryota</taxon>
        <taxon>Fungi</taxon>
        <taxon>Dikarya</taxon>
        <taxon>Ascomycota</taxon>
        <taxon>Pezizomycotina</taxon>
        <taxon>Dothideomycetes</taxon>
        <taxon>Dothideomycetidae</taxon>
        <taxon>Dothideales</taxon>
        <taxon>Saccotheciaceae</taxon>
        <taxon>Aureobasidium</taxon>
    </lineage>
</organism>
<dbReference type="AlphaFoldDB" id="A0A074YN41"/>
<sequence length="117" mass="12844">MMELELVLGEEAERLALVLVEAREATLELEDGADELGLVPVANEELALVLSVETETVLDKPGEAIMPVDRLEERLTEAEEEDVEVTLMLIEVDKTVSGLETDELVPRASEAEESLLL</sequence>
<proteinExistence type="predicted"/>
<protein>
    <submittedName>
        <fullName evidence="1">Uncharacterized protein</fullName>
    </submittedName>
</protein>
<evidence type="ECO:0000313" key="2">
    <source>
        <dbReference type="Proteomes" id="UP000030641"/>
    </source>
</evidence>
<accession>A0A074YN41</accession>